<feature type="compositionally biased region" description="Basic and acidic residues" evidence="1">
    <location>
        <begin position="252"/>
        <end position="273"/>
    </location>
</feature>
<dbReference type="EMBL" id="SPLM01000111">
    <property type="protein sequence ID" value="TMW58492.1"/>
    <property type="molecule type" value="Genomic_DNA"/>
</dbReference>
<feature type="compositionally biased region" description="Low complexity" evidence="1">
    <location>
        <begin position="193"/>
        <end position="205"/>
    </location>
</feature>
<dbReference type="AlphaFoldDB" id="A0A8K1C8G0"/>
<evidence type="ECO:0000313" key="3">
    <source>
        <dbReference type="Proteomes" id="UP000794436"/>
    </source>
</evidence>
<evidence type="ECO:0000313" key="2">
    <source>
        <dbReference type="EMBL" id="TMW58492.1"/>
    </source>
</evidence>
<organism evidence="2 3">
    <name type="scientific">Pythium oligandrum</name>
    <name type="common">Mycoparasitic fungus</name>
    <dbReference type="NCBI Taxonomy" id="41045"/>
    <lineage>
        <taxon>Eukaryota</taxon>
        <taxon>Sar</taxon>
        <taxon>Stramenopiles</taxon>
        <taxon>Oomycota</taxon>
        <taxon>Peronosporomycetes</taxon>
        <taxon>Pythiales</taxon>
        <taxon>Pythiaceae</taxon>
        <taxon>Pythium</taxon>
    </lineage>
</organism>
<keyword evidence="3" id="KW-1185">Reference proteome</keyword>
<proteinExistence type="predicted"/>
<feature type="region of interest" description="Disordered" evidence="1">
    <location>
        <begin position="167"/>
        <end position="214"/>
    </location>
</feature>
<accession>A0A8K1C8G0</accession>
<dbReference type="Proteomes" id="UP000794436">
    <property type="component" value="Unassembled WGS sequence"/>
</dbReference>
<comment type="caution">
    <text evidence="2">The sequence shown here is derived from an EMBL/GenBank/DDBJ whole genome shotgun (WGS) entry which is preliminary data.</text>
</comment>
<sequence length="316" mass="35674">MVREQQMLRELRKFHRENAHLLAPVVSTVHKKRVRVPRVDVDANPFCVERQLADEYALHNFNKNPRFYLNTIKQSPPRIEKNPHNHSSFINDAADMMASSGFSPRIRAEFTTPSAPSVSYKPMDYVAPSVISVDPSDLRSIPKNHPLSPEKNAVHVVSKFTPPTHAYYGSHKTTQPVSFGHRPDSASRMYDPLTSGLTTSRSSTGDGPSRTPVRTGMSVMELHSLLTPTKAKQDKPKDRSESSQSPASIRKQKTERSADGERANELRELERGFDNLTYYPPRARKEIRFQAPTNQTTAQLFDKYRKLAVGKLPPTS</sequence>
<evidence type="ECO:0000256" key="1">
    <source>
        <dbReference type="SAM" id="MobiDB-lite"/>
    </source>
</evidence>
<reference evidence="2" key="1">
    <citation type="submission" date="2019-03" db="EMBL/GenBank/DDBJ databases">
        <title>Long read genome sequence of the mycoparasitic Pythium oligandrum ATCC 38472 isolated from sugarbeet rhizosphere.</title>
        <authorList>
            <person name="Gaulin E."/>
        </authorList>
    </citation>
    <scope>NUCLEOTIDE SEQUENCE</scope>
    <source>
        <strain evidence="2">ATCC 38472_TT</strain>
    </source>
</reference>
<feature type="compositionally biased region" description="Basic and acidic residues" evidence="1">
    <location>
        <begin position="231"/>
        <end position="241"/>
    </location>
</feature>
<name>A0A8K1C8G0_PYTOL</name>
<gene>
    <name evidence="2" type="ORF">Poli38472_010051</name>
</gene>
<dbReference type="OrthoDB" id="71634at2759"/>
<protein>
    <submittedName>
        <fullName evidence="2">Uncharacterized protein</fullName>
    </submittedName>
</protein>
<feature type="region of interest" description="Disordered" evidence="1">
    <location>
        <begin position="226"/>
        <end position="295"/>
    </location>
</feature>